<proteinExistence type="predicted"/>
<evidence type="ECO:0000313" key="7">
    <source>
        <dbReference type="Proteomes" id="UP000290588"/>
    </source>
</evidence>
<feature type="signal peptide" evidence="2">
    <location>
        <begin position="1"/>
        <end position="22"/>
    </location>
</feature>
<dbReference type="RefSeq" id="WP_118918026.1">
    <property type="nucleotide sequence ID" value="NZ_CP032097.1"/>
</dbReference>
<evidence type="ECO:0000256" key="2">
    <source>
        <dbReference type="SAM" id="SignalP"/>
    </source>
</evidence>
<evidence type="ECO:0000313" key="4">
    <source>
        <dbReference type="EMBL" id="AXX95864.1"/>
    </source>
</evidence>
<keyword evidence="1 2" id="KW-0732">Signal</keyword>
<evidence type="ECO:0000313" key="5">
    <source>
        <dbReference type="EMBL" id="RXI29724.1"/>
    </source>
</evidence>
<dbReference type="InterPro" id="IPR011250">
    <property type="entry name" value="OMP/PagP_B-barrel"/>
</dbReference>
<feature type="chain" id="PRO_5044584809" evidence="2">
    <location>
        <begin position="23"/>
        <end position="165"/>
    </location>
</feature>
<dbReference type="Proteomes" id="UP000262582">
    <property type="component" value="Chromosome"/>
</dbReference>
<dbReference type="OrthoDB" id="5349179at2"/>
<dbReference type="Pfam" id="PF13505">
    <property type="entry name" value="OMP_b-brl"/>
    <property type="match status" value="1"/>
</dbReference>
<dbReference type="KEGG" id="aell:AELL_2234"/>
<dbReference type="EMBL" id="NXIG01000010">
    <property type="protein sequence ID" value="RXI29724.1"/>
    <property type="molecule type" value="Genomic_DNA"/>
</dbReference>
<dbReference type="InterPro" id="IPR027385">
    <property type="entry name" value="Beta-barrel_OMP"/>
</dbReference>
<reference evidence="4 6" key="2">
    <citation type="submission" date="2018-08" db="EMBL/GenBank/DDBJ databases">
        <title>Complete genome of the Arcobacter ellisii type strain LMG 26155.</title>
        <authorList>
            <person name="Miller W.G."/>
            <person name="Yee E."/>
            <person name="Bono J.L."/>
        </authorList>
    </citation>
    <scope>NUCLEOTIDE SEQUENCE [LARGE SCALE GENOMIC DNA]</scope>
    <source>
        <strain evidence="4 6">LMG 26155</strain>
    </source>
</reference>
<name>A0A347UAI6_9BACT</name>
<organism evidence="5 7">
    <name type="scientific">Arcobacter ellisii</name>
    <dbReference type="NCBI Taxonomy" id="913109"/>
    <lineage>
        <taxon>Bacteria</taxon>
        <taxon>Pseudomonadati</taxon>
        <taxon>Campylobacterota</taxon>
        <taxon>Epsilonproteobacteria</taxon>
        <taxon>Campylobacterales</taxon>
        <taxon>Arcobacteraceae</taxon>
        <taxon>Arcobacter</taxon>
    </lineage>
</organism>
<dbReference type="Proteomes" id="UP000290588">
    <property type="component" value="Unassembled WGS sequence"/>
</dbReference>
<evidence type="ECO:0000259" key="3">
    <source>
        <dbReference type="Pfam" id="PF13505"/>
    </source>
</evidence>
<dbReference type="Gene3D" id="2.40.160.20">
    <property type="match status" value="1"/>
</dbReference>
<gene>
    <name evidence="4" type="ORF">AELL_2234</name>
    <name evidence="5" type="ORF">CP962_10165</name>
</gene>
<feature type="domain" description="Outer membrane protein beta-barrel" evidence="3">
    <location>
        <begin position="23"/>
        <end position="165"/>
    </location>
</feature>
<reference evidence="5 7" key="1">
    <citation type="submission" date="2017-09" db="EMBL/GenBank/DDBJ databases">
        <title>Genomics of the genus Arcobacter.</title>
        <authorList>
            <person name="Perez-Cataluna A."/>
            <person name="Figueras M.J."/>
            <person name="Salas-Masso N."/>
        </authorList>
    </citation>
    <scope>NUCLEOTIDE SEQUENCE [LARGE SCALE GENOMIC DNA]</scope>
    <source>
        <strain evidence="5 7">CECT 7837</strain>
    </source>
</reference>
<evidence type="ECO:0000313" key="6">
    <source>
        <dbReference type="Proteomes" id="UP000262582"/>
    </source>
</evidence>
<dbReference type="SUPFAM" id="SSF56925">
    <property type="entry name" value="OMPA-like"/>
    <property type="match status" value="1"/>
</dbReference>
<protein>
    <submittedName>
        <fullName evidence="4">Porin family protein</fullName>
    </submittedName>
</protein>
<dbReference type="AlphaFoldDB" id="A0A347UAI6"/>
<accession>A0A347UAI6</accession>
<evidence type="ECO:0000256" key="1">
    <source>
        <dbReference type="ARBA" id="ARBA00022729"/>
    </source>
</evidence>
<dbReference type="EMBL" id="CP032097">
    <property type="protein sequence ID" value="AXX95864.1"/>
    <property type="molecule type" value="Genomic_DNA"/>
</dbReference>
<keyword evidence="6" id="KW-1185">Reference proteome</keyword>
<sequence>MKKLTKLAIVTSALALNLSAQNVTDYHIGVSSAKVLEKDFTEVNVGYGVNWYTQSDIYVGIVIEFAYGNVDLEDGKSADVFSSNADLKLGYSMFDNNLALYAIGSGALQSVDTMNGAGFGYGAGVDYRFTKNFAMNLEYKTYDMTSDKMPNYTYEKINTNFKYTF</sequence>